<feature type="domain" description="Luciferase-like" evidence="2">
    <location>
        <begin position="15"/>
        <end position="311"/>
    </location>
</feature>
<evidence type="ECO:0000256" key="1">
    <source>
        <dbReference type="ARBA" id="ARBA00023002"/>
    </source>
</evidence>
<dbReference type="Gene3D" id="3.20.20.30">
    <property type="entry name" value="Luciferase-like domain"/>
    <property type="match status" value="1"/>
</dbReference>
<evidence type="ECO:0000313" key="3">
    <source>
        <dbReference type="EMBL" id="MCV7229198.1"/>
    </source>
</evidence>
<evidence type="ECO:0000313" key="4">
    <source>
        <dbReference type="Proteomes" id="UP001526201"/>
    </source>
</evidence>
<dbReference type="PANTHER" id="PTHR43244">
    <property type="match status" value="1"/>
</dbReference>
<dbReference type="Proteomes" id="UP001526201">
    <property type="component" value="Unassembled WGS sequence"/>
</dbReference>
<proteinExistence type="predicted"/>
<gene>
    <name evidence="3" type="ORF">H7J73_24610</name>
</gene>
<dbReference type="EMBL" id="JACKTY010000040">
    <property type="protein sequence ID" value="MCV7229198.1"/>
    <property type="molecule type" value="Genomic_DNA"/>
</dbReference>
<keyword evidence="1" id="KW-0560">Oxidoreductase</keyword>
<reference evidence="3 4" key="1">
    <citation type="journal article" date="2022" name="BMC Genomics">
        <title>Comparative genome analysis of mycobacteria focusing on tRNA and non-coding RNA.</title>
        <authorList>
            <person name="Behra P.R.K."/>
            <person name="Pettersson B.M.F."/>
            <person name="Ramesh M."/>
            <person name="Das S."/>
            <person name="Dasgupta S."/>
            <person name="Kirsebom L.A."/>
        </authorList>
    </citation>
    <scope>NUCLEOTIDE SEQUENCE [LARGE SCALE GENOMIC DNA]</scope>
    <source>
        <strain evidence="3 4">DSM 44078</strain>
    </source>
</reference>
<evidence type="ECO:0000259" key="2">
    <source>
        <dbReference type="Pfam" id="PF00296"/>
    </source>
</evidence>
<accession>A0ABT3CI71</accession>
<dbReference type="SUPFAM" id="SSF51679">
    <property type="entry name" value="Bacterial luciferase-like"/>
    <property type="match status" value="1"/>
</dbReference>
<dbReference type="PANTHER" id="PTHR43244:SF1">
    <property type="entry name" value="5,10-METHYLENETETRAHYDROMETHANOPTERIN REDUCTASE"/>
    <property type="match status" value="1"/>
</dbReference>
<dbReference type="InterPro" id="IPR036661">
    <property type="entry name" value="Luciferase-like_sf"/>
</dbReference>
<organism evidence="3 4">
    <name type="scientific">Mycolicibacterium komossense</name>
    <dbReference type="NCBI Taxonomy" id="1779"/>
    <lineage>
        <taxon>Bacteria</taxon>
        <taxon>Bacillati</taxon>
        <taxon>Actinomycetota</taxon>
        <taxon>Actinomycetes</taxon>
        <taxon>Mycobacteriales</taxon>
        <taxon>Mycobacteriaceae</taxon>
        <taxon>Mycolicibacterium</taxon>
    </lineage>
</organism>
<dbReference type="RefSeq" id="WP_264070403.1">
    <property type="nucleotide sequence ID" value="NZ_JACKTY010000040.1"/>
</dbReference>
<dbReference type="CDD" id="cd01097">
    <property type="entry name" value="Tetrahydromethanopterin_reductase"/>
    <property type="match status" value="1"/>
</dbReference>
<sequence>MLSTGSTGDGARLGVLLGSATPPEEIASLAHWVESSGFGELWIPEDYFFHGGIAASAIALGATERIRVGIAVVSSVVRHPALLSMEVATLARAYPGRFAPGIGHGVPAWTAQMGLTKRSPMSALRETLTGVRDLLAGKTVTNDGAVYTFSEVALTHPPADTVPLYTGVLGDKGIALTGELADGLVVSVLATPEYVAATRAKLDEAAAAAGRSANPELVVLCAINVARDPALARQTRDQIKPALAFYLAAAGPNPLLNAIGGNEPLAEMLSRGGADVVLAEMPDHWVDALSATGTPEQAAVSLQRLFDAGADKVVVVPLVESNGQESLDSIASVLPSFNSIDGSRHD</sequence>
<dbReference type="InterPro" id="IPR050564">
    <property type="entry name" value="F420-G6PD/mer"/>
</dbReference>
<dbReference type="InterPro" id="IPR011251">
    <property type="entry name" value="Luciferase-like_dom"/>
</dbReference>
<comment type="caution">
    <text evidence="3">The sequence shown here is derived from an EMBL/GenBank/DDBJ whole genome shotgun (WGS) entry which is preliminary data.</text>
</comment>
<keyword evidence="4" id="KW-1185">Reference proteome</keyword>
<dbReference type="Pfam" id="PF00296">
    <property type="entry name" value="Bac_luciferase"/>
    <property type="match status" value="1"/>
</dbReference>
<name>A0ABT3CI71_9MYCO</name>
<protein>
    <submittedName>
        <fullName evidence="3">LLM class flavin-dependent oxidoreductase</fullName>
    </submittedName>
</protein>